<sequence>MADTGTASTSSEHDGSFTAKTYKRRWWILLVFSFTSCVQSAVYNTWPPVADALKIGFGWSDSFSAVMLLMYCTAVIMGTFPVMYSIDNIGVRHGMVLSTAVSVLCSAVWLVGLPLRQTWLLALGSFLNGLGSTVTSSLPTVISTSWFSVSERTTATSIASMGYLGTAVAFFAGPYISGANVTASEVINKDTLPTEFVDQLQTGVLNILYFMTALTVVGFWFTIIYFPSQPPQCPSKAQTHPRESFWPGMKHLLSNSHFWKLTLAYNLPNSIFNSWIPFCSVSFRSLGVDEVKLETHNSLCMEPVTSGWIGFSALLISSLLSIPISWIADRFKRKLKLFLQLANGLALALCLILALIQRGCISISDHQLSIAVLYILSIGAATCINGFIPIYYELASECAFPVDESLACALLTTLNNVIGVVFFLLLLIPALASDSEWMMWTCVGACALAVPLLFFMKENYYRLDVDTACTQTDEEYRAVVS</sequence>
<feature type="transmembrane region" description="Helical" evidence="5">
    <location>
        <begin position="337"/>
        <end position="356"/>
    </location>
</feature>
<dbReference type="OrthoDB" id="422206at2759"/>
<dbReference type="PANTHER" id="PTHR10924:SF27">
    <property type="entry name" value="SOLUTE CARRIER FAMILY 49 MEMBER 4"/>
    <property type="match status" value="1"/>
</dbReference>
<feature type="transmembrane region" description="Helical" evidence="5">
    <location>
        <begin position="406"/>
        <end position="431"/>
    </location>
</feature>
<comment type="subcellular location">
    <subcellularLocation>
        <location evidence="1">Membrane</location>
        <topology evidence="1">Multi-pass membrane protein</topology>
    </subcellularLocation>
</comment>
<dbReference type="EMBL" id="VXIV02000691">
    <property type="protein sequence ID" value="KAF6036658.1"/>
    <property type="molecule type" value="Genomic_DNA"/>
</dbReference>
<dbReference type="SUPFAM" id="SSF103473">
    <property type="entry name" value="MFS general substrate transporter"/>
    <property type="match status" value="1"/>
</dbReference>
<keyword evidence="3 5" id="KW-1133">Transmembrane helix</keyword>
<feature type="transmembrane region" description="Helical" evidence="5">
    <location>
        <begin position="368"/>
        <end position="394"/>
    </location>
</feature>
<dbReference type="AlphaFoldDB" id="A0A7J7KG81"/>
<dbReference type="PANTHER" id="PTHR10924">
    <property type="entry name" value="MAJOR FACILITATOR SUPERFAMILY PROTEIN-RELATED"/>
    <property type="match status" value="1"/>
</dbReference>
<dbReference type="InterPro" id="IPR036259">
    <property type="entry name" value="MFS_trans_sf"/>
</dbReference>
<feature type="transmembrane region" description="Helical" evidence="5">
    <location>
        <begin position="95"/>
        <end position="113"/>
    </location>
</feature>
<feature type="transmembrane region" description="Helical" evidence="5">
    <location>
        <begin position="154"/>
        <end position="176"/>
    </location>
</feature>
<proteinExistence type="predicted"/>
<name>A0A7J7KG81_BUGNE</name>
<protein>
    <recommendedName>
        <fullName evidence="8">DIRC2</fullName>
    </recommendedName>
</protein>
<evidence type="ECO:0000256" key="3">
    <source>
        <dbReference type="ARBA" id="ARBA00022989"/>
    </source>
</evidence>
<dbReference type="GO" id="GO:0016020">
    <property type="term" value="C:membrane"/>
    <property type="evidence" value="ECO:0007669"/>
    <property type="project" value="UniProtKB-SubCell"/>
</dbReference>
<dbReference type="InterPro" id="IPR011701">
    <property type="entry name" value="MFS"/>
</dbReference>
<keyword evidence="2 5" id="KW-0812">Transmembrane</keyword>
<gene>
    <name evidence="6" type="ORF">EB796_005051</name>
</gene>
<dbReference type="Gene3D" id="1.20.1250.20">
    <property type="entry name" value="MFS general substrate transporter like domains"/>
    <property type="match status" value="2"/>
</dbReference>
<dbReference type="GO" id="GO:0022857">
    <property type="term" value="F:transmembrane transporter activity"/>
    <property type="evidence" value="ECO:0007669"/>
    <property type="project" value="InterPro"/>
</dbReference>
<dbReference type="Proteomes" id="UP000593567">
    <property type="component" value="Unassembled WGS sequence"/>
</dbReference>
<evidence type="ECO:0000313" key="6">
    <source>
        <dbReference type="EMBL" id="KAF6036658.1"/>
    </source>
</evidence>
<evidence type="ECO:0008006" key="8">
    <source>
        <dbReference type="Google" id="ProtNLM"/>
    </source>
</evidence>
<evidence type="ECO:0000256" key="1">
    <source>
        <dbReference type="ARBA" id="ARBA00004141"/>
    </source>
</evidence>
<accession>A0A7J7KG81</accession>
<keyword evidence="4 5" id="KW-0472">Membrane</keyword>
<feature type="transmembrane region" description="Helical" evidence="5">
    <location>
        <begin position="437"/>
        <end position="455"/>
    </location>
</feature>
<feature type="transmembrane region" description="Helical" evidence="5">
    <location>
        <begin position="207"/>
        <end position="226"/>
    </location>
</feature>
<dbReference type="InterPro" id="IPR049680">
    <property type="entry name" value="FLVCR1-2_SLC49-like"/>
</dbReference>
<comment type="caution">
    <text evidence="6">The sequence shown here is derived from an EMBL/GenBank/DDBJ whole genome shotgun (WGS) entry which is preliminary data.</text>
</comment>
<evidence type="ECO:0000313" key="7">
    <source>
        <dbReference type="Proteomes" id="UP000593567"/>
    </source>
</evidence>
<reference evidence="6" key="1">
    <citation type="submission" date="2020-06" db="EMBL/GenBank/DDBJ databases">
        <title>Draft genome of Bugula neritina, a colonial animal packing powerful symbionts and potential medicines.</title>
        <authorList>
            <person name="Rayko M."/>
        </authorList>
    </citation>
    <scope>NUCLEOTIDE SEQUENCE [LARGE SCALE GENOMIC DNA]</scope>
    <source>
        <strain evidence="6">Kwan_BN1</strain>
    </source>
</reference>
<evidence type="ECO:0000256" key="4">
    <source>
        <dbReference type="ARBA" id="ARBA00023136"/>
    </source>
</evidence>
<dbReference type="Pfam" id="PF07690">
    <property type="entry name" value="MFS_1"/>
    <property type="match status" value="1"/>
</dbReference>
<feature type="transmembrane region" description="Helical" evidence="5">
    <location>
        <begin position="26"/>
        <end position="43"/>
    </location>
</feature>
<evidence type="ECO:0000256" key="5">
    <source>
        <dbReference type="SAM" id="Phobius"/>
    </source>
</evidence>
<evidence type="ECO:0000256" key="2">
    <source>
        <dbReference type="ARBA" id="ARBA00022692"/>
    </source>
</evidence>
<feature type="transmembrane region" description="Helical" evidence="5">
    <location>
        <begin position="308"/>
        <end position="328"/>
    </location>
</feature>
<organism evidence="6 7">
    <name type="scientific">Bugula neritina</name>
    <name type="common">Brown bryozoan</name>
    <name type="synonym">Sertularia neritina</name>
    <dbReference type="NCBI Taxonomy" id="10212"/>
    <lineage>
        <taxon>Eukaryota</taxon>
        <taxon>Metazoa</taxon>
        <taxon>Spiralia</taxon>
        <taxon>Lophotrochozoa</taxon>
        <taxon>Bryozoa</taxon>
        <taxon>Gymnolaemata</taxon>
        <taxon>Cheilostomatida</taxon>
        <taxon>Flustrina</taxon>
        <taxon>Buguloidea</taxon>
        <taxon>Bugulidae</taxon>
        <taxon>Bugula</taxon>
    </lineage>
</organism>
<feature type="transmembrane region" description="Helical" evidence="5">
    <location>
        <begin position="63"/>
        <end position="83"/>
    </location>
</feature>
<keyword evidence="7" id="KW-1185">Reference proteome</keyword>